<keyword evidence="6" id="KW-0863">Zinc-finger</keyword>
<dbReference type="PROSITE" id="PS50157">
    <property type="entry name" value="ZINC_FINGER_C2H2_2"/>
    <property type="match status" value="1"/>
</dbReference>
<dbReference type="InterPro" id="IPR036864">
    <property type="entry name" value="Zn2-C6_fun-type_DNA-bd_sf"/>
</dbReference>
<dbReference type="Proteomes" id="UP000800092">
    <property type="component" value="Unassembled WGS sequence"/>
</dbReference>
<dbReference type="InterPro" id="IPR013087">
    <property type="entry name" value="Znf_C2H2_type"/>
</dbReference>
<dbReference type="Pfam" id="PF00172">
    <property type="entry name" value="Zn_clus"/>
    <property type="match status" value="1"/>
</dbReference>
<keyword evidence="4" id="KW-0804">Transcription</keyword>
<dbReference type="EMBL" id="ML991812">
    <property type="protein sequence ID" value="KAF2232805.1"/>
    <property type="molecule type" value="Genomic_DNA"/>
</dbReference>
<dbReference type="GO" id="GO:0008270">
    <property type="term" value="F:zinc ion binding"/>
    <property type="evidence" value="ECO:0007669"/>
    <property type="project" value="UniProtKB-KW"/>
</dbReference>
<dbReference type="GO" id="GO:0000981">
    <property type="term" value="F:DNA-binding transcription factor activity, RNA polymerase II-specific"/>
    <property type="evidence" value="ECO:0007669"/>
    <property type="project" value="InterPro"/>
</dbReference>
<dbReference type="PROSITE" id="PS00463">
    <property type="entry name" value="ZN2_CY6_FUNGAL_1"/>
    <property type="match status" value="1"/>
</dbReference>
<dbReference type="PANTHER" id="PTHR47660:SF3">
    <property type="entry name" value="FINGER DOMAIN PROTEIN, PUTATIVE (AFU_ORTHOLOGUE AFUA_4G03310)-RELATED"/>
    <property type="match status" value="1"/>
</dbReference>
<protein>
    <recommendedName>
        <fullName evidence="11">Zn(2)-C6 fungal-type domain-containing protein</fullName>
    </recommendedName>
</protein>
<dbReference type="InterPro" id="IPR001138">
    <property type="entry name" value="Zn2Cys6_DnaBD"/>
</dbReference>
<evidence type="ECO:0000256" key="4">
    <source>
        <dbReference type="ARBA" id="ARBA00023163"/>
    </source>
</evidence>
<evidence type="ECO:0000313" key="10">
    <source>
        <dbReference type="Proteomes" id="UP000800092"/>
    </source>
</evidence>
<evidence type="ECO:0000256" key="6">
    <source>
        <dbReference type="PROSITE-ProRule" id="PRU00042"/>
    </source>
</evidence>
<reference evidence="9" key="1">
    <citation type="journal article" date="2020" name="Stud. Mycol.">
        <title>101 Dothideomycetes genomes: a test case for predicting lifestyles and emergence of pathogens.</title>
        <authorList>
            <person name="Haridas S."/>
            <person name="Albert R."/>
            <person name="Binder M."/>
            <person name="Bloem J."/>
            <person name="Labutti K."/>
            <person name="Salamov A."/>
            <person name="Andreopoulos B."/>
            <person name="Baker S."/>
            <person name="Barry K."/>
            <person name="Bills G."/>
            <person name="Bluhm B."/>
            <person name="Cannon C."/>
            <person name="Castanera R."/>
            <person name="Culley D."/>
            <person name="Daum C."/>
            <person name="Ezra D."/>
            <person name="Gonzalez J."/>
            <person name="Henrissat B."/>
            <person name="Kuo A."/>
            <person name="Liang C."/>
            <person name="Lipzen A."/>
            <person name="Lutzoni F."/>
            <person name="Magnuson J."/>
            <person name="Mondo S."/>
            <person name="Nolan M."/>
            <person name="Ohm R."/>
            <person name="Pangilinan J."/>
            <person name="Park H.-J."/>
            <person name="Ramirez L."/>
            <person name="Alfaro M."/>
            <person name="Sun H."/>
            <person name="Tritt A."/>
            <person name="Yoshinaga Y."/>
            <person name="Zwiers L.-H."/>
            <person name="Turgeon B."/>
            <person name="Goodwin S."/>
            <person name="Spatafora J."/>
            <person name="Crous P."/>
            <person name="Grigoriev I."/>
        </authorList>
    </citation>
    <scope>NUCLEOTIDE SEQUENCE</scope>
    <source>
        <strain evidence="9">Tuck. ex Michener</strain>
    </source>
</reference>
<evidence type="ECO:0000256" key="3">
    <source>
        <dbReference type="ARBA" id="ARBA00023015"/>
    </source>
</evidence>
<evidence type="ECO:0000259" key="8">
    <source>
        <dbReference type="PROSITE" id="PS50157"/>
    </source>
</evidence>
<dbReference type="SMART" id="SM00066">
    <property type="entry name" value="GAL4"/>
    <property type="match status" value="1"/>
</dbReference>
<feature type="domain" description="C2H2-type" evidence="8">
    <location>
        <begin position="10"/>
        <end position="29"/>
    </location>
</feature>
<name>A0A6A6H483_VIRVR</name>
<keyword evidence="2" id="KW-0862">Zinc</keyword>
<evidence type="ECO:0008006" key="11">
    <source>
        <dbReference type="Google" id="ProtNLM"/>
    </source>
</evidence>
<dbReference type="CDD" id="cd00067">
    <property type="entry name" value="GAL4"/>
    <property type="match status" value="1"/>
</dbReference>
<proteinExistence type="predicted"/>
<gene>
    <name evidence="9" type="ORF">EV356DRAFT_236946</name>
</gene>
<evidence type="ECO:0000256" key="5">
    <source>
        <dbReference type="ARBA" id="ARBA00023242"/>
    </source>
</evidence>
<evidence type="ECO:0000256" key="1">
    <source>
        <dbReference type="ARBA" id="ARBA00022723"/>
    </source>
</evidence>
<keyword evidence="1" id="KW-0479">Metal-binding</keyword>
<evidence type="ECO:0000259" key="7">
    <source>
        <dbReference type="PROSITE" id="PS50048"/>
    </source>
</evidence>
<dbReference type="SUPFAM" id="SSF57701">
    <property type="entry name" value="Zn2/Cys6 DNA-binding domain"/>
    <property type="match status" value="1"/>
</dbReference>
<dbReference type="OrthoDB" id="5423818at2759"/>
<dbReference type="AlphaFoldDB" id="A0A6A6H483"/>
<organism evidence="9 10">
    <name type="scientific">Viridothelium virens</name>
    <name type="common">Speckled blister lichen</name>
    <name type="synonym">Trypethelium virens</name>
    <dbReference type="NCBI Taxonomy" id="1048519"/>
    <lineage>
        <taxon>Eukaryota</taxon>
        <taxon>Fungi</taxon>
        <taxon>Dikarya</taxon>
        <taxon>Ascomycota</taxon>
        <taxon>Pezizomycotina</taxon>
        <taxon>Dothideomycetes</taxon>
        <taxon>Dothideomycetes incertae sedis</taxon>
        <taxon>Trypetheliales</taxon>
        <taxon>Trypetheliaceae</taxon>
        <taxon>Viridothelium</taxon>
    </lineage>
</organism>
<dbReference type="PANTHER" id="PTHR47660">
    <property type="entry name" value="TRANSCRIPTION FACTOR WITH C2H2 AND ZN(2)-CYS(6) DNA BINDING DOMAIN (EUROFUNG)-RELATED-RELATED"/>
    <property type="match status" value="1"/>
</dbReference>
<keyword evidence="10" id="KW-1185">Reference proteome</keyword>
<evidence type="ECO:0000313" key="9">
    <source>
        <dbReference type="EMBL" id="KAF2232805.1"/>
    </source>
</evidence>
<dbReference type="Gene3D" id="4.10.240.10">
    <property type="entry name" value="Zn(2)-C6 fungal-type DNA-binding domain"/>
    <property type="match status" value="1"/>
</dbReference>
<evidence type="ECO:0000256" key="2">
    <source>
        <dbReference type="ARBA" id="ARBA00022833"/>
    </source>
</evidence>
<sequence>MYERVLQSVLRCGRCNKVFDKQSTLKRHEYYCRSRGAASTTRARSCFACARRKARCDNRRPECSGCINKAIECHYPAKSLKGTGPRIHQSVDGPAQQWEATPLLVPDSSNVENHQEARNDGAIDLNAAFDIPELDFTNVGGEYLEWDVPNIDFPNFLNQQTNDETARYPSSMSSSSFRYSTPSTEQMVQAQLAISSPIVSIPPVPTYFVRSLGQRPRTKTGAQRIVTLMRHTLKSYPSMMLRHDALPPFIHPHLISSNAENDHMEPLNNCISLVHMISSGVKGSRKLFWKNVGLECERFCEEYLKFNKWELIAAMLALSIYILIRLDEGETDHNNFDFLLLRTVTITAKQLSDIHIVYDIQSMLNNCGLEISWKDWIFEESRRRLCVVYRVLNMLVYFEPAAMCNLRPDLVIAPLPAKKQLWEANDEYVWKAESEREPGFSTAFGLAATGGLVEVDEGRIHCSDAVLHKSWDERIPPSKAVDWERWCSGMDEFGGLVMLAASLIV</sequence>
<accession>A0A6A6H483</accession>
<dbReference type="PROSITE" id="PS50048">
    <property type="entry name" value="ZN2_CY6_FUNGAL_2"/>
    <property type="match status" value="1"/>
</dbReference>
<keyword evidence="5" id="KW-0539">Nucleus</keyword>
<feature type="domain" description="Zn(2)-C6 fungal-type" evidence="7">
    <location>
        <begin position="45"/>
        <end position="75"/>
    </location>
</feature>
<keyword evidence="3" id="KW-0805">Transcription regulation</keyword>